<feature type="transmembrane region" description="Helical" evidence="20">
    <location>
        <begin position="484"/>
        <end position="512"/>
    </location>
</feature>
<name>A0A2P4TGH5_BAMTH</name>
<keyword evidence="15" id="KW-1208">Phospholipid metabolism</keyword>
<sequence length="925" mass="105395">MAAAGGEEPDSDDGSEELVLTPLQLIRSLEQAWLNEKFAPELLESKPEIIECVVEQLDHMEANLKRAKKGDLKVSVHRMEIERIRYVLSSYLRCRLVKIEKFFPHVLEKEKSRAKGEPSILSPEEFAFAKEYMANTETYLKNVALKHMPPNLQKVALLKSGEYRQTTGTLEKLLQMRLFQVYSTRAVTPPSMPVDLAMRLCLGHSPPIRKLLNSYEELRGSRGRKPLRSCLNLKQSADHEPERRESTKSSKSQKKKRVVFADMKGLSLTAVRFFSKIEEDLCDLQHALSDLTCFRPRLRDSRSEAGRYVLDFPQPSADYATFRSRLLSNLVCLESCLIQDHALSGTVKVRNIEYEKKVLVRITFDGWKSFRDISCQYMHSTYGSADMDTFSFELSLPKSSSSCKATEFCISFRCGQKTHWDNNHGKNYKIYHVGVTRSPSHAVKSAKGAREHLGTSRAAALVLSHLQSWRHSEPQAPYCLVVNLLGISITVLFTLLLVFIIVPAIFGVSFGIRKVYMKTLLKIFQWATLRIERGAKEKNHPLYKPYVNGIIAKEPTSLEEEIKEIRRSGSGKALDAPEFELSDIFYFCRKGIETIMDDEVTKRFSAEELESWNLLSRTNYNFHYISLRLTVLWGLGVLIRYCFLLPLRIALAFTGISLLVTGTTVVGYLPNGRCKEFLSKHVHLMCYRICVRALTAIITYHDRENRPRNGGICVANHTSPIDVIILASDGYYAMVGQVHGGLMGVIQRAMVKACPHVWFERSEVKDRHLVAKRLTEHVQDKSKLPILIFPEGTCINNTSVMMFKKGSFEIGATVYPVAIKYDPQFGDAFWNSSKYGMVTYLLRMMTSWAIVCSVWYLPPMTRQCDEDAVQFANRVKSAIARQGGLVDLLWDGGLKREKVKDTFKEEQQKLYSKMIVGNHEDRSRS</sequence>
<evidence type="ECO:0000259" key="21">
    <source>
        <dbReference type="PROSITE" id="PS51159"/>
    </source>
</evidence>
<dbReference type="AlphaFoldDB" id="A0A2P4TGH5"/>
<protein>
    <recommendedName>
        <fullName evidence="21">CBM21 domain-containing protein</fullName>
    </recommendedName>
</protein>
<dbReference type="Gene3D" id="1.20.58.1030">
    <property type="match status" value="1"/>
</dbReference>
<evidence type="ECO:0000256" key="6">
    <source>
        <dbReference type="ARBA" id="ARBA00022600"/>
    </source>
</evidence>
<evidence type="ECO:0000313" key="22">
    <source>
        <dbReference type="EMBL" id="POI35456.1"/>
    </source>
</evidence>
<dbReference type="PIRSF" id="PIRSF038207">
    <property type="entry name" value="PP1_GT_animal"/>
    <property type="match status" value="1"/>
</dbReference>
<evidence type="ECO:0000256" key="9">
    <source>
        <dbReference type="ARBA" id="ARBA00022705"/>
    </source>
</evidence>
<dbReference type="InterPro" id="IPR005036">
    <property type="entry name" value="CBM21_dom"/>
</dbReference>
<dbReference type="GO" id="GO:0005634">
    <property type="term" value="C:nucleus"/>
    <property type="evidence" value="ECO:0007669"/>
    <property type="project" value="UniProtKB-SubCell"/>
</dbReference>
<dbReference type="SUPFAM" id="SSF69593">
    <property type="entry name" value="Glycerol-3-phosphate (1)-acyltransferase"/>
    <property type="match status" value="1"/>
</dbReference>
<evidence type="ECO:0000256" key="16">
    <source>
        <dbReference type="ARBA" id="ARBA00023277"/>
    </source>
</evidence>
<dbReference type="GO" id="GO:0004366">
    <property type="term" value="F:glycerol-3-phosphate O-acyltransferase activity"/>
    <property type="evidence" value="ECO:0007669"/>
    <property type="project" value="TreeGrafter"/>
</dbReference>
<evidence type="ECO:0000256" key="18">
    <source>
        <dbReference type="ARBA" id="ARBA00025707"/>
    </source>
</evidence>
<evidence type="ECO:0000256" key="1">
    <source>
        <dbReference type="ARBA" id="ARBA00004123"/>
    </source>
</evidence>
<keyword evidence="13" id="KW-0594">Phospholipid biosynthesis</keyword>
<keyword evidence="6" id="KW-0321">Glycogen metabolism</keyword>
<organism evidence="22 23">
    <name type="scientific">Bambusicola thoracicus</name>
    <name type="common">Chinese bamboo-partridge</name>
    <name type="synonym">Perdix thoracica</name>
    <dbReference type="NCBI Taxonomy" id="9083"/>
    <lineage>
        <taxon>Eukaryota</taxon>
        <taxon>Metazoa</taxon>
        <taxon>Chordata</taxon>
        <taxon>Craniata</taxon>
        <taxon>Vertebrata</taxon>
        <taxon>Euteleostomi</taxon>
        <taxon>Archelosauria</taxon>
        <taxon>Archosauria</taxon>
        <taxon>Dinosauria</taxon>
        <taxon>Saurischia</taxon>
        <taxon>Theropoda</taxon>
        <taxon>Coelurosauria</taxon>
        <taxon>Aves</taxon>
        <taxon>Neognathae</taxon>
        <taxon>Galloanserae</taxon>
        <taxon>Galliformes</taxon>
        <taxon>Phasianidae</taxon>
        <taxon>Perdicinae</taxon>
        <taxon>Bambusicola</taxon>
    </lineage>
</organism>
<evidence type="ECO:0000256" key="15">
    <source>
        <dbReference type="ARBA" id="ARBA00023264"/>
    </source>
</evidence>
<dbReference type="Pfam" id="PF03370">
    <property type="entry name" value="CBM_21"/>
    <property type="match status" value="1"/>
</dbReference>
<dbReference type="SUPFAM" id="SSF158573">
    <property type="entry name" value="GINS helical bundle-like"/>
    <property type="match status" value="1"/>
</dbReference>
<dbReference type="PANTHER" id="PTHR23063">
    <property type="entry name" value="PHOSPHOLIPID ACYLTRANSFERASE"/>
    <property type="match status" value="1"/>
</dbReference>
<keyword evidence="10 20" id="KW-1133">Transmembrane helix</keyword>
<dbReference type="SMART" id="SM00563">
    <property type="entry name" value="PlsC"/>
    <property type="match status" value="1"/>
</dbReference>
<keyword evidence="5" id="KW-0444">Lipid biosynthesis</keyword>
<evidence type="ECO:0000256" key="4">
    <source>
        <dbReference type="ARBA" id="ARBA00008655"/>
    </source>
</evidence>
<keyword evidence="12 20" id="KW-0472">Membrane</keyword>
<dbReference type="InterPro" id="IPR017434">
    <property type="entry name" value="Pase-1_reg-su_3B/C/D_met"/>
</dbReference>
<evidence type="ECO:0000256" key="14">
    <source>
        <dbReference type="ARBA" id="ARBA00023242"/>
    </source>
</evidence>
<evidence type="ECO:0000313" key="23">
    <source>
        <dbReference type="Proteomes" id="UP000237246"/>
    </source>
</evidence>
<dbReference type="PANTHER" id="PTHR23063:SF37">
    <property type="entry name" value="GLYCEROL-3-PHOSPHATE ACYLTRANSFERASE 4"/>
    <property type="match status" value="1"/>
</dbReference>
<proteinExistence type="inferred from homology"/>
<dbReference type="EMBL" id="PPHD01000446">
    <property type="protein sequence ID" value="POI35456.1"/>
    <property type="molecule type" value="Genomic_DNA"/>
</dbReference>
<dbReference type="PROSITE" id="PS51159">
    <property type="entry name" value="CBM21"/>
    <property type="match status" value="1"/>
</dbReference>
<dbReference type="GO" id="GO:0005977">
    <property type="term" value="P:glycogen metabolic process"/>
    <property type="evidence" value="ECO:0007669"/>
    <property type="project" value="UniProtKB-KW"/>
</dbReference>
<evidence type="ECO:0000256" key="12">
    <source>
        <dbReference type="ARBA" id="ARBA00023136"/>
    </source>
</evidence>
<feature type="compositionally biased region" description="Basic and acidic residues" evidence="19">
    <location>
        <begin position="236"/>
        <end position="248"/>
    </location>
</feature>
<evidence type="ECO:0000256" key="11">
    <source>
        <dbReference type="ARBA" id="ARBA00023098"/>
    </source>
</evidence>
<keyword evidence="11" id="KW-0443">Lipid metabolism</keyword>
<dbReference type="InterPro" id="IPR021151">
    <property type="entry name" value="GINS_A"/>
</dbReference>
<dbReference type="GO" id="GO:0016020">
    <property type="term" value="C:membrane"/>
    <property type="evidence" value="ECO:0007669"/>
    <property type="project" value="UniProtKB-SubCell"/>
</dbReference>
<gene>
    <name evidence="22" type="ORF">CIB84_000791</name>
</gene>
<keyword evidence="23" id="KW-1185">Reference proteome</keyword>
<dbReference type="Pfam" id="PF01553">
    <property type="entry name" value="Acyltransferase"/>
    <property type="match status" value="1"/>
</dbReference>
<dbReference type="InterPro" id="IPR036224">
    <property type="entry name" value="GINS_bundle-like_dom_sf"/>
</dbReference>
<dbReference type="InterPro" id="IPR038749">
    <property type="entry name" value="Sld5_GINS_A"/>
</dbReference>
<feature type="region of interest" description="Disordered" evidence="19">
    <location>
        <begin position="229"/>
        <end position="256"/>
    </location>
</feature>
<evidence type="ECO:0000256" key="3">
    <source>
        <dbReference type="ARBA" id="ARBA00005189"/>
    </source>
</evidence>
<dbReference type="CDD" id="cd07991">
    <property type="entry name" value="LPLAT_LPCAT1-like"/>
    <property type="match status" value="1"/>
</dbReference>
<evidence type="ECO:0000256" key="5">
    <source>
        <dbReference type="ARBA" id="ARBA00022516"/>
    </source>
</evidence>
<dbReference type="InterPro" id="IPR030683">
    <property type="entry name" value="PP1_3C"/>
</dbReference>
<keyword evidence="8 20" id="KW-0812">Transmembrane</keyword>
<keyword evidence="14" id="KW-0539">Nucleus</keyword>
<evidence type="ECO:0000256" key="17">
    <source>
        <dbReference type="ARBA" id="ARBA00023315"/>
    </source>
</evidence>
<dbReference type="GO" id="GO:0008654">
    <property type="term" value="P:phospholipid biosynthetic process"/>
    <property type="evidence" value="ECO:0007669"/>
    <property type="project" value="UniProtKB-KW"/>
</dbReference>
<evidence type="ECO:0000256" key="20">
    <source>
        <dbReference type="SAM" id="Phobius"/>
    </source>
</evidence>
<dbReference type="GO" id="GO:0005783">
    <property type="term" value="C:endoplasmic reticulum"/>
    <property type="evidence" value="ECO:0007669"/>
    <property type="project" value="TreeGrafter"/>
</dbReference>
<comment type="pathway">
    <text evidence="3">Lipid metabolism.</text>
</comment>
<reference evidence="22 23" key="1">
    <citation type="submission" date="2018-01" db="EMBL/GenBank/DDBJ databases">
        <title>Comparison of the Chinese Bamboo Partridge and Red Junglefowl genome sequences highlights the importance of demography in genome evolution.</title>
        <authorList>
            <person name="Tiley G.P."/>
            <person name="Kimball R.T."/>
            <person name="Braun E.L."/>
            <person name="Burleigh J.G."/>
        </authorList>
    </citation>
    <scope>NUCLEOTIDE SEQUENCE [LARGE SCALE GENOMIC DNA]</scope>
    <source>
        <strain evidence="22">RTK389</strain>
        <tissue evidence="22">Blood</tissue>
    </source>
</reference>
<dbReference type="InterPro" id="IPR038175">
    <property type="entry name" value="CBM21_dom_sf"/>
</dbReference>
<dbReference type="Gene3D" id="2.60.40.2440">
    <property type="entry name" value="Carbohydrate binding type-21 domain"/>
    <property type="match status" value="1"/>
</dbReference>
<dbReference type="InterPro" id="IPR002123">
    <property type="entry name" value="Plipid/glycerol_acylTrfase"/>
</dbReference>
<keyword evidence="9" id="KW-0235">DNA replication</keyword>
<dbReference type="GO" id="GO:0019432">
    <property type="term" value="P:triglyceride biosynthetic process"/>
    <property type="evidence" value="ECO:0007669"/>
    <property type="project" value="TreeGrafter"/>
</dbReference>
<evidence type="ECO:0000256" key="8">
    <source>
        <dbReference type="ARBA" id="ARBA00022692"/>
    </source>
</evidence>
<feature type="domain" description="CBM21" evidence="21">
    <location>
        <begin position="323"/>
        <end position="431"/>
    </location>
</feature>
<dbReference type="CDD" id="cd11711">
    <property type="entry name" value="GINS_A_Sld5"/>
    <property type="match status" value="1"/>
</dbReference>
<accession>A0A2P4TGH5</accession>
<feature type="transmembrane region" description="Helical" evidence="20">
    <location>
        <begin position="649"/>
        <end position="670"/>
    </location>
</feature>
<keyword evidence="17" id="KW-0012">Acyltransferase</keyword>
<comment type="subcellular location">
    <subcellularLocation>
        <location evidence="2">Membrane</location>
    </subcellularLocation>
    <subcellularLocation>
        <location evidence="1">Nucleus</location>
    </subcellularLocation>
</comment>
<feature type="transmembrane region" description="Helical" evidence="20">
    <location>
        <begin position="625"/>
        <end position="643"/>
    </location>
</feature>
<keyword evidence="16" id="KW-0119">Carbohydrate metabolism</keyword>
<evidence type="ECO:0000256" key="7">
    <source>
        <dbReference type="ARBA" id="ARBA00022679"/>
    </source>
</evidence>
<evidence type="ECO:0000256" key="19">
    <source>
        <dbReference type="SAM" id="MobiDB-lite"/>
    </source>
</evidence>
<comment type="similarity">
    <text evidence="4">Belongs to the 1-acyl-sn-glycerol-3-phosphate acyltransferase family.</text>
</comment>
<dbReference type="FunFam" id="1.20.58.1030:FF:000002">
    <property type="entry name" value="DNA replication complex GINS protein SLD5"/>
    <property type="match status" value="1"/>
</dbReference>
<dbReference type="Proteomes" id="UP000237246">
    <property type="component" value="Unassembled WGS sequence"/>
</dbReference>
<comment type="caution">
    <text evidence="22">The sequence shown here is derived from an EMBL/GenBank/DDBJ whole genome shotgun (WGS) entry which is preliminary data.</text>
</comment>
<dbReference type="Pfam" id="PF05916">
    <property type="entry name" value="Sld5"/>
    <property type="match status" value="1"/>
</dbReference>
<comment type="pathway">
    <text evidence="18">Phospholipid metabolism.</text>
</comment>
<dbReference type="InterPro" id="IPR045252">
    <property type="entry name" value="LPCAT1-like"/>
</dbReference>
<keyword evidence="7" id="KW-0808">Transferase</keyword>
<evidence type="ECO:0000256" key="10">
    <source>
        <dbReference type="ARBA" id="ARBA00022989"/>
    </source>
</evidence>
<dbReference type="OrthoDB" id="10051137at2759"/>
<dbReference type="GO" id="GO:0006260">
    <property type="term" value="P:DNA replication"/>
    <property type="evidence" value="ECO:0007669"/>
    <property type="project" value="UniProtKB-KW"/>
</dbReference>
<dbReference type="PIRSF" id="PIRSF500813">
    <property type="entry name" value="PP1_PTG"/>
    <property type="match status" value="1"/>
</dbReference>
<evidence type="ECO:0000256" key="13">
    <source>
        <dbReference type="ARBA" id="ARBA00023209"/>
    </source>
</evidence>
<evidence type="ECO:0000256" key="2">
    <source>
        <dbReference type="ARBA" id="ARBA00004370"/>
    </source>
</evidence>